<dbReference type="PRINTS" id="PR00868">
    <property type="entry name" value="DNAPOLI"/>
</dbReference>
<proteinExistence type="predicted"/>
<feature type="domain" description="DNA-directed DNA polymerase family A palm" evidence="1">
    <location>
        <begin position="1"/>
        <end position="204"/>
    </location>
</feature>
<dbReference type="SUPFAM" id="SSF56672">
    <property type="entry name" value="DNA/RNA polymerases"/>
    <property type="match status" value="1"/>
</dbReference>
<dbReference type="GO" id="GO:0006261">
    <property type="term" value="P:DNA-templated DNA replication"/>
    <property type="evidence" value="ECO:0007669"/>
    <property type="project" value="InterPro"/>
</dbReference>
<dbReference type="Gene3D" id="3.30.70.370">
    <property type="match status" value="1"/>
</dbReference>
<comment type="caution">
    <text evidence="2">The sequence shown here is derived from an EMBL/GenBank/DDBJ whole genome shotgun (WGS) entry which is preliminary data.</text>
</comment>
<dbReference type="GO" id="GO:0003677">
    <property type="term" value="F:DNA binding"/>
    <property type="evidence" value="ECO:0007669"/>
    <property type="project" value="InterPro"/>
</dbReference>
<sequence>WGLLQVDYSQLELRLAAEDALEKVMLAIFTCTEAKPRGGDIHTATAAIVAGVSEDEVDSALRKKGKPVNFGFLYGMSARGFQHYARYTYGVFFTMQESEAARDAFFAKYPGLKPWHKRRKEECKLTGEVVSVVGRKRRPDKIYSPNREEQSRALRQAVNSPIQGGGSDITLFAGTLLLPELDPNEVLPVAFIHDAFLFEVRLDRMDYWKERVRENFEGVREPLKEKLSADISVPLLADIETGSNWTFEE</sequence>
<dbReference type="GO" id="GO:0006302">
    <property type="term" value="P:double-strand break repair"/>
    <property type="evidence" value="ECO:0007669"/>
    <property type="project" value="TreeGrafter"/>
</dbReference>
<dbReference type="InterPro" id="IPR002298">
    <property type="entry name" value="DNA_polymerase_A"/>
</dbReference>
<dbReference type="PANTHER" id="PTHR10133:SF62">
    <property type="entry name" value="DNA POLYMERASE THETA"/>
    <property type="match status" value="1"/>
</dbReference>
<feature type="non-terminal residue" evidence="2">
    <location>
        <position position="1"/>
    </location>
</feature>
<gene>
    <name evidence="2" type="ORF">LCGC14_1647590</name>
</gene>
<dbReference type="PANTHER" id="PTHR10133">
    <property type="entry name" value="DNA POLYMERASE I"/>
    <property type="match status" value="1"/>
</dbReference>
<dbReference type="InterPro" id="IPR043502">
    <property type="entry name" value="DNA/RNA_pol_sf"/>
</dbReference>
<dbReference type="EMBL" id="LAZR01013811">
    <property type="protein sequence ID" value="KKM20228.1"/>
    <property type="molecule type" value="Genomic_DNA"/>
</dbReference>
<dbReference type="SMART" id="SM00482">
    <property type="entry name" value="POLAc"/>
    <property type="match status" value="1"/>
</dbReference>
<accession>A0A0F9KDL5</accession>
<evidence type="ECO:0000313" key="2">
    <source>
        <dbReference type="EMBL" id="KKM20228.1"/>
    </source>
</evidence>
<evidence type="ECO:0000259" key="1">
    <source>
        <dbReference type="SMART" id="SM00482"/>
    </source>
</evidence>
<dbReference type="GO" id="GO:0003887">
    <property type="term" value="F:DNA-directed DNA polymerase activity"/>
    <property type="evidence" value="ECO:0007669"/>
    <property type="project" value="InterPro"/>
</dbReference>
<protein>
    <recommendedName>
        <fullName evidence="1">DNA-directed DNA polymerase family A palm domain-containing protein</fullName>
    </recommendedName>
</protein>
<organism evidence="2">
    <name type="scientific">marine sediment metagenome</name>
    <dbReference type="NCBI Taxonomy" id="412755"/>
    <lineage>
        <taxon>unclassified sequences</taxon>
        <taxon>metagenomes</taxon>
        <taxon>ecological metagenomes</taxon>
    </lineage>
</organism>
<dbReference type="InterPro" id="IPR001098">
    <property type="entry name" value="DNA-dir_DNA_pol_A_palm_dom"/>
</dbReference>
<dbReference type="Pfam" id="PF00476">
    <property type="entry name" value="DNA_pol_A"/>
    <property type="match status" value="1"/>
</dbReference>
<name>A0A0F9KDL5_9ZZZZ</name>
<dbReference type="Gene3D" id="1.10.150.20">
    <property type="entry name" value="5' to 3' exonuclease, C-terminal subdomain"/>
    <property type="match status" value="1"/>
</dbReference>
<dbReference type="AlphaFoldDB" id="A0A0F9KDL5"/>
<reference evidence="2" key="1">
    <citation type="journal article" date="2015" name="Nature">
        <title>Complex archaea that bridge the gap between prokaryotes and eukaryotes.</title>
        <authorList>
            <person name="Spang A."/>
            <person name="Saw J.H."/>
            <person name="Jorgensen S.L."/>
            <person name="Zaremba-Niedzwiedzka K."/>
            <person name="Martijn J."/>
            <person name="Lind A.E."/>
            <person name="van Eijk R."/>
            <person name="Schleper C."/>
            <person name="Guy L."/>
            <person name="Ettema T.J."/>
        </authorList>
    </citation>
    <scope>NUCLEOTIDE SEQUENCE</scope>
</reference>